<comment type="cofactor">
    <cofactor evidence="1">
        <name>Ca(2+)</name>
        <dbReference type="ChEBI" id="CHEBI:29108"/>
    </cofactor>
</comment>
<evidence type="ECO:0000256" key="8">
    <source>
        <dbReference type="ARBA" id="ARBA00022837"/>
    </source>
</evidence>
<keyword evidence="5" id="KW-0222">Digestion</keyword>
<dbReference type="GO" id="GO:0007586">
    <property type="term" value="P:digestion"/>
    <property type="evidence" value="ECO:0007669"/>
    <property type="project" value="UniProtKB-KW"/>
</dbReference>
<keyword evidence="17" id="KW-1185">Reference proteome</keyword>
<dbReference type="EMBL" id="AKHW03006859">
    <property type="protein sequence ID" value="KYO17709.1"/>
    <property type="molecule type" value="Genomic_DNA"/>
</dbReference>
<dbReference type="GO" id="GO:0006508">
    <property type="term" value="P:proteolysis"/>
    <property type="evidence" value="ECO:0007669"/>
    <property type="project" value="UniProtKB-KW"/>
</dbReference>
<dbReference type="FunFam" id="2.40.10.10:FF:000005">
    <property type="entry name" value="Serine protease 37"/>
    <property type="match status" value="1"/>
</dbReference>
<dbReference type="InterPro" id="IPR043504">
    <property type="entry name" value="Peptidase_S1_PA_chymotrypsin"/>
</dbReference>
<dbReference type="OrthoDB" id="10059102at2759"/>
<name>A0A151LZL5_ALLMI</name>
<comment type="caution">
    <text evidence="16">The sequence shown here is derived from an EMBL/GenBank/DDBJ whole genome shotgun (WGS) entry which is preliminary data.</text>
</comment>
<organism evidence="16 17">
    <name type="scientific">Alligator mississippiensis</name>
    <name type="common">American alligator</name>
    <dbReference type="NCBI Taxonomy" id="8496"/>
    <lineage>
        <taxon>Eukaryota</taxon>
        <taxon>Metazoa</taxon>
        <taxon>Chordata</taxon>
        <taxon>Craniata</taxon>
        <taxon>Vertebrata</taxon>
        <taxon>Euteleostomi</taxon>
        <taxon>Archelosauria</taxon>
        <taxon>Archosauria</taxon>
        <taxon>Crocodylia</taxon>
        <taxon>Alligatoridae</taxon>
        <taxon>Alligatorinae</taxon>
        <taxon>Alligator</taxon>
    </lineage>
</organism>
<dbReference type="GO" id="GO:0005615">
    <property type="term" value="C:extracellular space"/>
    <property type="evidence" value="ECO:0007669"/>
    <property type="project" value="TreeGrafter"/>
</dbReference>
<evidence type="ECO:0000256" key="2">
    <source>
        <dbReference type="ARBA" id="ARBA00004239"/>
    </source>
</evidence>
<keyword evidence="9" id="KW-0865">Zymogen</keyword>
<reference evidence="16 17" key="1">
    <citation type="journal article" date="2012" name="Genome Biol.">
        <title>Sequencing three crocodilian genomes to illuminate the evolution of archosaurs and amniotes.</title>
        <authorList>
            <person name="St John J.A."/>
            <person name="Braun E.L."/>
            <person name="Isberg S.R."/>
            <person name="Miles L.G."/>
            <person name="Chong A.Y."/>
            <person name="Gongora J."/>
            <person name="Dalzell P."/>
            <person name="Moran C."/>
            <person name="Bed'hom B."/>
            <person name="Abzhanov A."/>
            <person name="Burgess S.C."/>
            <person name="Cooksey A.M."/>
            <person name="Castoe T.A."/>
            <person name="Crawford N.G."/>
            <person name="Densmore L.D."/>
            <person name="Drew J.C."/>
            <person name="Edwards S.V."/>
            <person name="Faircloth B.C."/>
            <person name="Fujita M.K."/>
            <person name="Greenwold M.J."/>
            <person name="Hoffmann F.G."/>
            <person name="Howard J.M."/>
            <person name="Iguchi T."/>
            <person name="Janes D.E."/>
            <person name="Khan S.Y."/>
            <person name="Kohno S."/>
            <person name="de Koning A.J."/>
            <person name="Lance S.L."/>
            <person name="McCarthy F.M."/>
            <person name="McCormack J.E."/>
            <person name="Merchant M.E."/>
            <person name="Peterson D.G."/>
            <person name="Pollock D.D."/>
            <person name="Pourmand N."/>
            <person name="Raney B.J."/>
            <person name="Roessler K.A."/>
            <person name="Sanford J.R."/>
            <person name="Sawyer R.H."/>
            <person name="Schmidt C.J."/>
            <person name="Triplett E.W."/>
            <person name="Tuberville T.D."/>
            <person name="Venegas-Anaya M."/>
            <person name="Howard J.T."/>
            <person name="Jarvis E.D."/>
            <person name="Guillette L.J.Jr."/>
            <person name="Glenn T.C."/>
            <person name="Green R.E."/>
            <person name="Ray D.A."/>
        </authorList>
    </citation>
    <scope>NUCLEOTIDE SEQUENCE [LARGE SCALE GENOMIC DNA]</scope>
    <source>
        <strain evidence="16">KSC_2009_1</strain>
    </source>
</reference>
<keyword evidence="14" id="KW-0732">Signal</keyword>
<dbReference type="PANTHER" id="PTHR24264:SF68">
    <property type="entry name" value="TRYPSIN-3-LIKE"/>
    <property type="match status" value="1"/>
</dbReference>
<feature type="signal peptide" evidence="14">
    <location>
        <begin position="1"/>
        <end position="15"/>
    </location>
</feature>
<dbReference type="InterPro" id="IPR050127">
    <property type="entry name" value="Serine_Proteases_S1"/>
</dbReference>
<dbReference type="PANTHER" id="PTHR24264">
    <property type="entry name" value="TRYPSIN-RELATED"/>
    <property type="match status" value="1"/>
</dbReference>
<keyword evidence="3" id="KW-0964">Secreted</keyword>
<dbReference type="PROSITE" id="PS50240">
    <property type="entry name" value="TRYPSIN_DOM"/>
    <property type="match status" value="1"/>
</dbReference>
<dbReference type="InterPro" id="IPR001254">
    <property type="entry name" value="Trypsin_dom"/>
</dbReference>
<dbReference type="SUPFAM" id="SSF50494">
    <property type="entry name" value="Trypsin-like serine proteases"/>
    <property type="match status" value="1"/>
</dbReference>
<dbReference type="Gene3D" id="2.40.10.10">
    <property type="entry name" value="Trypsin-like serine proteases"/>
    <property type="match status" value="2"/>
</dbReference>
<proteinExistence type="predicted"/>
<evidence type="ECO:0000313" key="16">
    <source>
        <dbReference type="EMBL" id="KYO17709.1"/>
    </source>
</evidence>
<feature type="domain" description="Peptidase S1" evidence="15">
    <location>
        <begin position="26"/>
        <end position="248"/>
    </location>
</feature>
<dbReference type="FunFam" id="2.40.10.10:FF:000008">
    <property type="entry name" value="Cationic trypsin"/>
    <property type="match status" value="1"/>
</dbReference>
<gene>
    <name evidence="16" type="ORF">Y1Q_0017164</name>
</gene>
<dbReference type="eggNOG" id="KOG3627">
    <property type="taxonomic scope" value="Eukaryota"/>
</dbReference>
<dbReference type="AlphaFoldDB" id="A0A151LZL5"/>
<dbReference type="SMART" id="SM00020">
    <property type="entry name" value="Tryp_SPc"/>
    <property type="match status" value="1"/>
</dbReference>
<keyword evidence="6 13" id="KW-0378">Hydrolase</keyword>
<dbReference type="InterPro" id="IPR001314">
    <property type="entry name" value="Peptidase_S1A"/>
</dbReference>
<dbReference type="CDD" id="cd00190">
    <property type="entry name" value="Tryp_SPc"/>
    <property type="match status" value="1"/>
</dbReference>
<keyword evidence="7 13" id="KW-0720">Serine protease</keyword>
<evidence type="ECO:0000256" key="1">
    <source>
        <dbReference type="ARBA" id="ARBA00001913"/>
    </source>
</evidence>
<evidence type="ECO:0000256" key="9">
    <source>
        <dbReference type="ARBA" id="ARBA00023145"/>
    </source>
</evidence>
<dbReference type="Proteomes" id="UP000050525">
    <property type="component" value="Unassembled WGS sequence"/>
</dbReference>
<comment type="catalytic activity">
    <reaction evidence="11">
        <text>Preferential cleavage: Arg-|-Xaa, Lys-|-Xaa.</text>
        <dbReference type="EC" id="3.4.21.4"/>
    </reaction>
</comment>
<evidence type="ECO:0000256" key="3">
    <source>
        <dbReference type="ARBA" id="ARBA00022525"/>
    </source>
</evidence>
<keyword evidence="8" id="KW-0106">Calcium</keyword>
<feature type="chain" id="PRO_5013062748" description="trypsin" evidence="14">
    <location>
        <begin position="16"/>
        <end position="250"/>
    </location>
</feature>
<accession>A0A151LZL5</accession>
<dbReference type="PROSITE" id="PS00134">
    <property type="entry name" value="TRYPSIN_HIS"/>
    <property type="match status" value="1"/>
</dbReference>
<dbReference type="GO" id="GO:0004252">
    <property type="term" value="F:serine-type endopeptidase activity"/>
    <property type="evidence" value="ECO:0007669"/>
    <property type="project" value="UniProtKB-EC"/>
</dbReference>
<dbReference type="SMR" id="A0A151LZL5"/>
<dbReference type="PRINTS" id="PR00722">
    <property type="entry name" value="CHYMOTRYPSIN"/>
</dbReference>
<evidence type="ECO:0000256" key="4">
    <source>
        <dbReference type="ARBA" id="ARBA00022670"/>
    </source>
</evidence>
<evidence type="ECO:0000256" key="11">
    <source>
        <dbReference type="ARBA" id="ARBA00036320"/>
    </source>
</evidence>
<evidence type="ECO:0000256" key="13">
    <source>
        <dbReference type="RuleBase" id="RU363034"/>
    </source>
</evidence>
<dbReference type="STRING" id="8496.A0A151LZL5"/>
<comment type="subcellular location">
    <subcellularLocation>
        <location evidence="2">Secreted</location>
        <location evidence="2">Extracellular space</location>
    </subcellularLocation>
</comment>
<dbReference type="Pfam" id="PF00089">
    <property type="entry name" value="Trypsin"/>
    <property type="match status" value="1"/>
</dbReference>
<dbReference type="InterPro" id="IPR009003">
    <property type="entry name" value="Peptidase_S1_PA"/>
</dbReference>
<protein>
    <recommendedName>
        <fullName evidence="12">trypsin</fullName>
        <ecNumber evidence="12">3.4.21.4</ecNumber>
    </recommendedName>
</protein>
<sequence length="250" mass="27650">MELLILLLLSVAVAARPYQEDDGDRIISGYECQPHSQPWQVFFTYGDNYRWCGGALISPEWVISAAHCYKPTLVAHLGEHDTTAQEGFEQHIRVVKAIRFPKYNARTLDNDLMMVKLVQPAQIDPYVQPICLSRSCPVSGTDCLVSGWGNLLTDGVQYPERLQCLRVPILSESTCRSCYPGAITRNMFCAGYVQGGKDSCQGDSGGPLVCNGELTGVVSWGEGCAQKDKPGVYTMLCNYLPWIQEVMANN</sequence>
<keyword evidence="4 13" id="KW-0645">Protease</keyword>
<evidence type="ECO:0000256" key="7">
    <source>
        <dbReference type="ARBA" id="ARBA00022825"/>
    </source>
</evidence>
<evidence type="ECO:0000256" key="5">
    <source>
        <dbReference type="ARBA" id="ARBA00022757"/>
    </source>
</evidence>
<dbReference type="InterPro" id="IPR018114">
    <property type="entry name" value="TRYPSIN_HIS"/>
</dbReference>
<dbReference type="InterPro" id="IPR033116">
    <property type="entry name" value="TRYPSIN_SER"/>
</dbReference>
<evidence type="ECO:0000256" key="10">
    <source>
        <dbReference type="ARBA" id="ARBA00023157"/>
    </source>
</evidence>
<dbReference type="KEGG" id="amj:102571833"/>
<evidence type="ECO:0000256" key="12">
    <source>
        <dbReference type="ARBA" id="ARBA00038868"/>
    </source>
</evidence>
<evidence type="ECO:0000256" key="14">
    <source>
        <dbReference type="SAM" id="SignalP"/>
    </source>
</evidence>
<keyword evidence="10" id="KW-1015">Disulfide bond</keyword>
<dbReference type="PROSITE" id="PS00135">
    <property type="entry name" value="TRYPSIN_SER"/>
    <property type="match status" value="1"/>
</dbReference>
<evidence type="ECO:0000313" key="17">
    <source>
        <dbReference type="Proteomes" id="UP000050525"/>
    </source>
</evidence>
<evidence type="ECO:0000256" key="6">
    <source>
        <dbReference type="ARBA" id="ARBA00022801"/>
    </source>
</evidence>
<evidence type="ECO:0000259" key="15">
    <source>
        <dbReference type="PROSITE" id="PS50240"/>
    </source>
</evidence>
<dbReference type="EC" id="3.4.21.4" evidence="12"/>